<comment type="caution">
    <text evidence="6">The sequence shown here is derived from an EMBL/GenBank/DDBJ whole genome shotgun (WGS) entry which is preliminary data.</text>
</comment>
<dbReference type="Gene3D" id="2.60.40.1240">
    <property type="match status" value="1"/>
</dbReference>
<evidence type="ECO:0000256" key="1">
    <source>
        <dbReference type="ARBA" id="ARBA00022729"/>
    </source>
</evidence>
<name>A0A7X0ZQR5_9LIST</name>
<dbReference type="Proteomes" id="UP000544413">
    <property type="component" value="Unassembled WGS sequence"/>
</dbReference>
<evidence type="ECO:0000259" key="3">
    <source>
        <dbReference type="Pfam" id="PF11611"/>
    </source>
</evidence>
<dbReference type="EMBL" id="JAARSH010000007">
    <property type="protein sequence ID" value="MBC1616781.1"/>
    <property type="molecule type" value="Genomic_DNA"/>
</dbReference>
<accession>A0A7X0ZQR5</accession>
<evidence type="ECO:0000313" key="5">
    <source>
        <dbReference type="EMBL" id="MBC1616781.1"/>
    </source>
</evidence>
<gene>
    <name evidence="4" type="ORF">HB836_13170</name>
    <name evidence="5" type="ORF">HB904_11310</name>
    <name evidence="6" type="ORF">HCJ81_06335</name>
</gene>
<feature type="domain" description="DUF4352" evidence="3">
    <location>
        <begin position="43"/>
        <end position="143"/>
    </location>
</feature>
<keyword evidence="1 2" id="KW-0732">Signal</keyword>
<evidence type="ECO:0000313" key="7">
    <source>
        <dbReference type="Proteomes" id="UP000544413"/>
    </source>
</evidence>
<dbReference type="Proteomes" id="UP000574104">
    <property type="component" value="Unassembled WGS sequence"/>
</dbReference>
<dbReference type="RefSeq" id="WP_185406507.1">
    <property type="nucleotide sequence ID" value="NZ_JAARPT010000008.1"/>
</dbReference>
<dbReference type="InterPro" id="IPR029050">
    <property type="entry name" value="Immunoprotect_excell_Ig-like"/>
</dbReference>
<dbReference type="InterPro" id="IPR029051">
    <property type="entry name" value="DUF4352"/>
</dbReference>
<feature type="signal peptide" evidence="2">
    <location>
        <begin position="1"/>
        <end position="19"/>
    </location>
</feature>
<dbReference type="Proteomes" id="UP000565628">
    <property type="component" value="Unassembled WGS sequence"/>
</dbReference>
<evidence type="ECO:0000313" key="9">
    <source>
        <dbReference type="Proteomes" id="UP000574104"/>
    </source>
</evidence>
<evidence type="ECO:0000256" key="2">
    <source>
        <dbReference type="SAM" id="SignalP"/>
    </source>
</evidence>
<dbReference type="PROSITE" id="PS51257">
    <property type="entry name" value="PROKAR_LIPOPROTEIN"/>
    <property type="match status" value="1"/>
</dbReference>
<proteinExistence type="predicted"/>
<evidence type="ECO:0000313" key="6">
    <source>
        <dbReference type="EMBL" id="MBC2310498.1"/>
    </source>
</evidence>
<evidence type="ECO:0000313" key="4">
    <source>
        <dbReference type="EMBL" id="MBC1402537.1"/>
    </source>
</evidence>
<feature type="chain" id="PRO_5044441217" evidence="2">
    <location>
        <begin position="20"/>
        <end position="158"/>
    </location>
</feature>
<dbReference type="Pfam" id="PF11611">
    <property type="entry name" value="DUF4352"/>
    <property type="match status" value="1"/>
</dbReference>
<dbReference type="EMBL" id="JAASWV010000007">
    <property type="protein sequence ID" value="MBC2310498.1"/>
    <property type="molecule type" value="Genomic_DNA"/>
</dbReference>
<dbReference type="AlphaFoldDB" id="A0A7X0ZQR5"/>
<organism evidence="6 8">
    <name type="scientific">Listeria booriae</name>
    <dbReference type="NCBI Taxonomy" id="1552123"/>
    <lineage>
        <taxon>Bacteria</taxon>
        <taxon>Bacillati</taxon>
        <taxon>Bacillota</taxon>
        <taxon>Bacilli</taxon>
        <taxon>Bacillales</taxon>
        <taxon>Listeriaceae</taxon>
        <taxon>Listeria</taxon>
    </lineage>
</organism>
<evidence type="ECO:0000313" key="8">
    <source>
        <dbReference type="Proteomes" id="UP000565628"/>
    </source>
</evidence>
<sequence length="158" mass="17248">MKKWLIATTVIATLLVAGACGNTDTKDKKTTTESKQTATNTTDHITKTVNNIDMKIGTIKTTESTKKDTNMVSIDISLLNNDNAPVGVGAIDFKIKAGGKTYTVYPQGNNFGDEFKPNETLKGKAYYELPNTIKEGTLVYQPQTKEEASWQIQIPAAK</sequence>
<reference evidence="7 8" key="1">
    <citation type="submission" date="2020-03" db="EMBL/GenBank/DDBJ databases">
        <title>Soil Listeria distribution.</title>
        <authorList>
            <person name="Liao J."/>
            <person name="Wiedmann M."/>
        </authorList>
    </citation>
    <scope>NUCLEOTIDE SEQUENCE [LARGE SCALE GENOMIC DNA]</scope>
    <source>
        <strain evidence="6 8">FSL L7-0039</strain>
        <strain evidence="5 9">FSL L7-1299</strain>
        <strain evidence="4 7">FSL L7-1658</strain>
    </source>
</reference>
<protein>
    <submittedName>
        <fullName evidence="6">DUF4352 domain-containing protein</fullName>
    </submittedName>
</protein>
<dbReference type="EMBL" id="JAARPT010000008">
    <property type="protein sequence ID" value="MBC1402537.1"/>
    <property type="molecule type" value="Genomic_DNA"/>
</dbReference>